<dbReference type="Proteomes" id="UP000887320">
    <property type="component" value="Unassembled WGS sequence"/>
</dbReference>
<proteinExistence type="predicted"/>
<protein>
    <submittedName>
        <fullName evidence="2">Uncharacterized protein</fullName>
    </submittedName>
</protein>
<sequence>MRLVFLASPIGIVLALAAAIALLWDDYQTWKRRGESLLDWEKWASGIETAISKIKELGNTLKDLQQKATDFILGKKIGDETLGIKLGRTVAKGLAFIGNKEAQTALDAEKASTGNTKQQSTQTLQQTALVGVNRIVGMANAVAEDVNAKTTANQSWSPSINSKNFTPEKQ</sequence>
<evidence type="ECO:0000313" key="2">
    <source>
        <dbReference type="EMBL" id="MCF0263256.1"/>
    </source>
</evidence>
<dbReference type="EMBL" id="JAHWXT010000001">
    <property type="protein sequence ID" value="MCF0263256.1"/>
    <property type="molecule type" value="Genomic_DNA"/>
</dbReference>
<gene>
    <name evidence="2" type="ORF">KW868_02030</name>
</gene>
<dbReference type="AlphaFoldDB" id="A0A8X8GMQ3"/>
<feature type="region of interest" description="Disordered" evidence="1">
    <location>
        <begin position="149"/>
        <end position="170"/>
    </location>
</feature>
<organism evidence="2 3">
    <name type="scientific">Acinetobacter guillouiae</name>
    <name type="common">Acinetobacter genomosp. 11</name>
    <dbReference type="NCBI Taxonomy" id="106649"/>
    <lineage>
        <taxon>Bacteria</taxon>
        <taxon>Pseudomonadati</taxon>
        <taxon>Pseudomonadota</taxon>
        <taxon>Gammaproteobacteria</taxon>
        <taxon>Moraxellales</taxon>
        <taxon>Moraxellaceae</taxon>
        <taxon>Acinetobacter</taxon>
    </lineage>
</organism>
<evidence type="ECO:0000313" key="3">
    <source>
        <dbReference type="Proteomes" id="UP000887320"/>
    </source>
</evidence>
<evidence type="ECO:0000256" key="1">
    <source>
        <dbReference type="SAM" id="MobiDB-lite"/>
    </source>
</evidence>
<accession>A0A8X8GMQ3</accession>
<comment type="caution">
    <text evidence="2">The sequence shown here is derived from an EMBL/GenBank/DDBJ whole genome shotgun (WGS) entry which is preliminary data.</text>
</comment>
<dbReference type="RefSeq" id="WP_234622566.1">
    <property type="nucleotide sequence ID" value="NZ_JAHWXT010000001.1"/>
</dbReference>
<name>A0A8X8GMQ3_ACIGI</name>
<reference evidence="2" key="1">
    <citation type="submission" date="2021-07" db="EMBL/GenBank/DDBJ databases">
        <authorList>
            <person name="Fernandez M."/>
            <person name="Pereira P."/>
            <person name="Torres Tejerizo G.A."/>
            <person name="Gonzalez P."/>
            <person name="Agostini E."/>
        </authorList>
    </citation>
    <scope>NUCLEOTIDE SEQUENCE</scope>
    <source>
        <strain evidence="2">SFC 500-1A</strain>
    </source>
</reference>